<reference evidence="8 9" key="1">
    <citation type="submission" date="2016-01" db="EMBL/GenBank/DDBJ databases">
        <title>Complete Genome Sequence of Paenibacillus yonginensis DCY84, a novel Plant Growth-Promoting Bacteria with Elicitation of Induced Systemic Resistance.</title>
        <authorList>
            <person name="Kim Y.J."/>
            <person name="Yang D.C."/>
            <person name="Sukweenadhi J."/>
        </authorList>
    </citation>
    <scope>NUCLEOTIDE SEQUENCE [LARGE SCALE GENOMIC DNA]</scope>
    <source>
        <strain evidence="8 9">DCY84</strain>
    </source>
</reference>
<evidence type="ECO:0000313" key="8">
    <source>
        <dbReference type="EMBL" id="ANS77114.1"/>
    </source>
</evidence>
<feature type="binding site" evidence="7">
    <location>
        <begin position="7"/>
        <end position="8"/>
    </location>
    <ligand>
        <name>substrate</name>
    </ligand>
</feature>
<evidence type="ECO:0000256" key="4">
    <source>
        <dbReference type="ARBA" id="ARBA00022984"/>
    </source>
</evidence>
<comment type="pathway">
    <text evidence="7">Cell wall biogenesis; peptidoglycan biosynthesis.</text>
</comment>
<name>A0A1B1N6S0_9BACL</name>
<evidence type="ECO:0000256" key="1">
    <source>
        <dbReference type="ARBA" id="ARBA00001602"/>
    </source>
</evidence>
<dbReference type="GO" id="GO:0008360">
    <property type="term" value="P:regulation of cell shape"/>
    <property type="evidence" value="ECO:0007669"/>
    <property type="project" value="UniProtKB-KW"/>
</dbReference>
<dbReference type="SUPFAM" id="SSF53681">
    <property type="entry name" value="Aspartate/glutamate racemase"/>
    <property type="match status" value="2"/>
</dbReference>
<keyword evidence="5 7" id="KW-0413">Isomerase</keyword>
<dbReference type="InterPro" id="IPR004391">
    <property type="entry name" value="Glu_race"/>
</dbReference>
<feature type="active site" description="Proton donor/acceptor" evidence="7">
    <location>
        <position position="70"/>
    </location>
</feature>
<dbReference type="Proteomes" id="UP000092573">
    <property type="component" value="Chromosome"/>
</dbReference>
<evidence type="ECO:0000256" key="3">
    <source>
        <dbReference type="ARBA" id="ARBA00022960"/>
    </source>
</evidence>
<dbReference type="AlphaFoldDB" id="A0A1B1N6S0"/>
<dbReference type="GO" id="GO:0071555">
    <property type="term" value="P:cell wall organization"/>
    <property type="evidence" value="ECO:0007669"/>
    <property type="project" value="UniProtKB-KW"/>
</dbReference>
<dbReference type="HAMAP" id="MF_00258">
    <property type="entry name" value="Glu_racemase"/>
    <property type="match status" value="1"/>
</dbReference>
<evidence type="ECO:0000313" key="9">
    <source>
        <dbReference type="Proteomes" id="UP000092573"/>
    </source>
</evidence>
<evidence type="ECO:0000256" key="2">
    <source>
        <dbReference type="ARBA" id="ARBA00013090"/>
    </source>
</evidence>
<dbReference type="GO" id="GO:0008881">
    <property type="term" value="F:glutamate racemase activity"/>
    <property type="evidence" value="ECO:0007669"/>
    <property type="project" value="UniProtKB-UniRule"/>
</dbReference>
<feature type="binding site" evidence="7">
    <location>
        <begin position="183"/>
        <end position="184"/>
    </location>
    <ligand>
        <name>substrate</name>
    </ligand>
</feature>
<dbReference type="UniPathway" id="UPA00219"/>
<dbReference type="Pfam" id="PF01177">
    <property type="entry name" value="Asp_Glu_race"/>
    <property type="match status" value="1"/>
</dbReference>
<comment type="catalytic activity">
    <reaction evidence="1 7">
        <text>L-glutamate = D-glutamate</text>
        <dbReference type="Rhea" id="RHEA:12813"/>
        <dbReference type="ChEBI" id="CHEBI:29985"/>
        <dbReference type="ChEBI" id="CHEBI:29986"/>
        <dbReference type="EC" id="5.1.1.3"/>
    </reaction>
</comment>
<dbReference type="PANTHER" id="PTHR21198">
    <property type="entry name" value="GLUTAMATE RACEMASE"/>
    <property type="match status" value="1"/>
</dbReference>
<feature type="binding site" evidence="7">
    <location>
        <begin position="71"/>
        <end position="72"/>
    </location>
    <ligand>
        <name>substrate</name>
    </ligand>
</feature>
<keyword evidence="3 7" id="KW-0133">Cell shape</keyword>
<keyword evidence="6 7" id="KW-0961">Cell wall biogenesis/degradation</keyword>
<feature type="active site" description="Proton donor/acceptor" evidence="7">
    <location>
        <position position="182"/>
    </location>
</feature>
<dbReference type="InterPro" id="IPR001920">
    <property type="entry name" value="Asp/Glu_race"/>
</dbReference>
<keyword evidence="4 7" id="KW-0573">Peptidoglycan synthesis</keyword>
<evidence type="ECO:0000256" key="6">
    <source>
        <dbReference type="ARBA" id="ARBA00023316"/>
    </source>
</evidence>
<dbReference type="OrthoDB" id="9801055at2"/>
<dbReference type="STRING" id="1462996.AWM70_06215"/>
<accession>A0A1B1N6S0</accession>
<dbReference type="RefSeq" id="WP_068700412.1">
    <property type="nucleotide sequence ID" value="NZ_CP014167.1"/>
</dbReference>
<dbReference type="NCBIfam" id="TIGR00067">
    <property type="entry name" value="glut_race"/>
    <property type="match status" value="1"/>
</dbReference>
<sequence>MRIAFFDSGIGGLTVLSEAIRRLPAEDFLYFADTLHVPYGTKSLAEVNQYVKESVHAIMQEEIKALVVACNTGTSAAISELREMYSIPIIGMEPAVKPAVEKSLGKGRRVLVFATPLTLSQVKYTELVARVDDHSIVDSFPLPELVPYCESLNFDPVEIGHYFRTKLAPLDLNQYGTVVLGCTHYPFYRDILQDVLPAHLELIDGSKGTVKRLISMLDERNLLGSRGTGSIKLMCSESNPEYVVKMEKALAYLQQKSPAK</sequence>
<dbReference type="GO" id="GO:0009252">
    <property type="term" value="P:peptidoglycan biosynthetic process"/>
    <property type="evidence" value="ECO:0007669"/>
    <property type="project" value="UniProtKB-UniRule"/>
</dbReference>
<comment type="similarity">
    <text evidence="7">Belongs to the aspartate/glutamate racemases family.</text>
</comment>
<gene>
    <name evidence="7" type="primary">murI</name>
    <name evidence="8" type="ORF">AWM70_06215</name>
</gene>
<keyword evidence="9" id="KW-1185">Reference proteome</keyword>
<evidence type="ECO:0000256" key="7">
    <source>
        <dbReference type="HAMAP-Rule" id="MF_00258"/>
    </source>
</evidence>
<proteinExistence type="inferred from homology"/>
<evidence type="ECO:0000256" key="5">
    <source>
        <dbReference type="ARBA" id="ARBA00023235"/>
    </source>
</evidence>
<dbReference type="EC" id="5.1.1.3" evidence="2 7"/>
<dbReference type="InterPro" id="IPR015942">
    <property type="entry name" value="Asp/Glu/hydantoin_racemase"/>
</dbReference>
<protein>
    <recommendedName>
        <fullName evidence="2 7">Glutamate racemase</fullName>
        <ecNumber evidence="2 7">5.1.1.3</ecNumber>
    </recommendedName>
</protein>
<dbReference type="KEGG" id="pyg:AWM70_06215"/>
<feature type="binding site" evidence="7">
    <location>
        <begin position="39"/>
        <end position="40"/>
    </location>
    <ligand>
        <name>substrate</name>
    </ligand>
</feature>
<dbReference type="EMBL" id="CP014167">
    <property type="protein sequence ID" value="ANS77114.1"/>
    <property type="molecule type" value="Genomic_DNA"/>
</dbReference>
<dbReference type="PANTHER" id="PTHR21198:SF3">
    <property type="entry name" value="GLUTAMATE RACEMASE"/>
    <property type="match status" value="1"/>
</dbReference>
<comment type="function">
    <text evidence="7">Provides the (R)-glutamate required for cell wall biosynthesis.</text>
</comment>
<organism evidence="8 9">
    <name type="scientific">Paenibacillus yonginensis</name>
    <dbReference type="NCBI Taxonomy" id="1462996"/>
    <lineage>
        <taxon>Bacteria</taxon>
        <taxon>Bacillati</taxon>
        <taxon>Bacillota</taxon>
        <taxon>Bacilli</taxon>
        <taxon>Bacillales</taxon>
        <taxon>Paenibacillaceae</taxon>
        <taxon>Paenibacillus</taxon>
    </lineage>
</organism>
<dbReference type="Gene3D" id="3.40.50.1860">
    <property type="match status" value="2"/>
</dbReference>